<evidence type="ECO:0000256" key="5">
    <source>
        <dbReference type="SAM" id="MobiDB-lite"/>
    </source>
</evidence>
<dbReference type="GO" id="GO:0000724">
    <property type="term" value="P:double-strand break repair via homologous recombination"/>
    <property type="evidence" value="ECO:0007669"/>
    <property type="project" value="TreeGrafter"/>
</dbReference>
<dbReference type="Pfam" id="PF08784">
    <property type="entry name" value="RPA_C"/>
    <property type="match status" value="1"/>
</dbReference>
<name>A0A915NIW2_9BILA</name>
<evidence type="ECO:0000256" key="2">
    <source>
        <dbReference type="ARBA" id="ARBA00007815"/>
    </source>
</evidence>
<dbReference type="GO" id="GO:0006289">
    <property type="term" value="P:nucleotide-excision repair"/>
    <property type="evidence" value="ECO:0007669"/>
    <property type="project" value="TreeGrafter"/>
</dbReference>
<feature type="compositionally biased region" description="Polar residues" evidence="5">
    <location>
        <begin position="221"/>
        <end position="236"/>
    </location>
</feature>
<evidence type="ECO:0000313" key="7">
    <source>
        <dbReference type="Proteomes" id="UP000887560"/>
    </source>
</evidence>
<dbReference type="SUPFAM" id="SSF50249">
    <property type="entry name" value="Nucleic acid-binding proteins"/>
    <property type="match status" value="1"/>
</dbReference>
<feature type="domain" description="Replication protein A C-terminal" evidence="6">
    <location>
        <begin position="199"/>
        <end position="297"/>
    </location>
</feature>
<dbReference type="Proteomes" id="UP000887560">
    <property type="component" value="Unplaced"/>
</dbReference>
<dbReference type="Gene3D" id="1.10.10.10">
    <property type="entry name" value="Winged helix-like DNA-binding domain superfamily/Winged helix DNA-binding domain"/>
    <property type="match status" value="1"/>
</dbReference>
<protein>
    <submittedName>
        <fullName evidence="8">Replication protein A C-terminal domain-containing protein</fullName>
    </submittedName>
</protein>
<dbReference type="PANTHER" id="PTHR13989:SF16">
    <property type="entry name" value="REPLICATION PROTEIN A2"/>
    <property type="match status" value="1"/>
</dbReference>
<dbReference type="InterPro" id="IPR012340">
    <property type="entry name" value="NA-bd_OB-fold"/>
</dbReference>
<dbReference type="AlphaFoldDB" id="A0A915NIW2"/>
<comment type="subcellular location">
    <subcellularLocation>
        <location evidence="1">Nucleus</location>
    </subcellularLocation>
</comment>
<dbReference type="InterPro" id="IPR036390">
    <property type="entry name" value="WH_DNA-bd_sf"/>
</dbReference>
<accession>A0A915NIW2</accession>
<dbReference type="InterPro" id="IPR036388">
    <property type="entry name" value="WH-like_DNA-bd_sf"/>
</dbReference>
<keyword evidence="4" id="KW-0539">Nucleus</keyword>
<dbReference type="GO" id="GO:0000781">
    <property type="term" value="C:chromosome, telomeric region"/>
    <property type="evidence" value="ECO:0007669"/>
    <property type="project" value="TreeGrafter"/>
</dbReference>
<evidence type="ECO:0000256" key="1">
    <source>
        <dbReference type="ARBA" id="ARBA00004123"/>
    </source>
</evidence>
<reference evidence="8" key="1">
    <citation type="submission" date="2022-11" db="UniProtKB">
        <authorList>
            <consortium name="WormBaseParasite"/>
        </authorList>
    </citation>
    <scope>IDENTIFICATION</scope>
</reference>
<comment type="similarity">
    <text evidence="2">Belongs to the replication factor A protein 2 family.</text>
</comment>
<keyword evidence="7" id="KW-1185">Reference proteome</keyword>
<dbReference type="GO" id="GO:0035861">
    <property type="term" value="C:site of double-strand break"/>
    <property type="evidence" value="ECO:0007669"/>
    <property type="project" value="TreeGrafter"/>
</dbReference>
<proteinExistence type="inferred from homology"/>
<evidence type="ECO:0000256" key="3">
    <source>
        <dbReference type="ARBA" id="ARBA00023125"/>
    </source>
</evidence>
<keyword evidence="3" id="KW-0238">DNA-binding</keyword>
<sequence>MDASFDQFGGYGWGEQSGGGGGGGQDFNIPTPFQRSHITDKIPIPAIVEDLLTMSNDEEKYVIGGYSFNTVKIMGRIVNAFTDSNQCTTYEICDGMASDQRVAKRFTVIRYGGTDLQPNMEQVFSEGQTIQAVGKLRLFNNRLSLVSFHIRDVSMDEIEIYKMECKLAKYYFSKNLPENSHGLENTIFRNAQTLPRPGMSSQATTTTPSRSTTNMSSSITPNRQQQQPSKQHNQYANLSQQQAKIMDFIKRYGDANKDGAGVHVEQIRSSVKPGQDFMSDIQFLLDEGKIYTTLDDDHFSIIDDVC</sequence>
<dbReference type="Gene3D" id="2.40.50.140">
    <property type="entry name" value="Nucleic acid-binding proteins"/>
    <property type="match status" value="1"/>
</dbReference>
<dbReference type="InterPro" id="IPR040260">
    <property type="entry name" value="RFA2-like"/>
</dbReference>
<dbReference type="InterPro" id="IPR014892">
    <property type="entry name" value="RPA_C"/>
</dbReference>
<dbReference type="GO" id="GO:0003697">
    <property type="term" value="F:single-stranded DNA binding"/>
    <property type="evidence" value="ECO:0007669"/>
    <property type="project" value="TreeGrafter"/>
</dbReference>
<organism evidence="7 8">
    <name type="scientific">Meloidogyne floridensis</name>
    <dbReference type="NCBI Taxonomy" id="298350"/>
    <lineage>
        <taxon>Eukaryota</taxon>
        <taxon>Metazoa</taxon>
        <taxon>Ecdysozoa</taxon>
        <taxon>Nematoda</taxon>
        <taxon>Chromadorea</taxon>
        <taxon>Rhabditida</taxon>
        <taxon>Tylenchina</taxon>
        <taxon>Tylenchomorpha</taxon>
        <taxon>Tylenchoidea</taxon>
        <taxon>Meloidogynidae</taxon>
        <taxon>Meloidogyninae</taxon>
        <taxon>Meloidogyne</taxon>
    </lineage>
</organism>
<dbReference type="PANTHER" id="PTHR13989">
    <property type="entry name" value="REPLICATION PROTEIN A-RELATED"/>
    <property type="match status" value="1"/>
</dbReference>
<evidence type="ECO:0000256" key="4">
    <source>
        <dbReference type="ARBA" id="ARBA00023242"/>
    </source>
</evidence>
<dbReference type="WBParaSite" id="scf7180000419105.g3381">
    <property type="protein sequence ID" value="scf7180000419105.g3381"/>
    <property type="gene ID" value="scf7180000419105.g3381"/>
</dbReference>
<feature type="region of interest" description="Disordered" evidence="5">
    <location>
        <begin position="192"/>
        <end position="236"/>
    </location>
</feature>
<feature type="compositionally biased region" description="Low complexity" evidence="5">
    <location>
        <begin position="200"/>
        <end position="220"/>
    </location>
</feature>
<dbReference type="GO" id="GO:0006260">
    <property type="term" value="P:DNA replication"/>
    <property type="evidence" value="ECO:0007669"/>
    <property type="project" value="TreeGrafter"/>
</dbReference>
<evidence type="ECO:0000259" key="6">
    <source>
        <dbReference type="Pfam" id="PF08784"/>
    </source>
</evidence>
<evidence type="ECO:0000313" key="8">
    <source>
        <dbReference type="WBParaSite" id="scf7180000419105.g3381"/>
    </source>
</evidence>
<dbReference type="GO" id="GO:0005662">
    <property type="term" value="C:DNA replication factor A complex"/>
    <property type="evidence" value="ECO:0007669"/>
    <property type="project" value="TreeGrafter"/>
</dbReference>
<dbReference type="SUPFAM" id="SSF46785">
    <property type="entry name" value="Winged helix' DNA-binding domain"/>
    <property type="match status" value="1"/>
</dbReference>